<evidence type="ECO:0000313" key="2">
    <source>
        <dbReference type="EMBL" id="MBW0464204.1"/>
    </source>
</evidence>
<dbReference type="Proteomes" id="UP000765509">
    <property type="component" value="Unassembled WGS sequence"/>
</dbReference>
<evidence type="ECO:0000256" key="1">
    <source>
        <dbReference type="SAM" id="MobiDB-lite"/>
    </source>
</evidence>
<comment type="caution">
    <text evidence="2">The sequence shown here is derived from an EMBL/GenBank/DDBJ whole genome shotgun (WGS) entry which is preliminary data.</text>
</comment>
<gene>
    <name evidence="2" type="ORF">O181_003919</name>
</gene>
<name>A0A9Q3BEW3_9BASI</name>
<dbReference type="EMBL" id="AVOT02000724">
    <property type="protein sequence ID" value="MBW0464204.1"/>
    <property type="molecule type" value="Genomic_DNA"/>
</dbReference>
<feature type="region of interest" description="Disordered" evidence="1">
    <location>
        <begin position="1"/>
        <end position="24"/>
    </location>
</feature>
<reference evidence="2" key="1">
    <citation type="submission" date="2021-03" db="EMBL/GenBank/DDBJ databases">
        <title>Draft genome sequence of rust myrtle Austropuccinia psidii MF-1, a brazilian biotype.</title>
        <authorList>
            <person name="Quecine M.C."/>
            <person name="Pachon D.M.R."/>
            <person name="Bonatelli M.L."/>
            <person name="Correr F.H."/>
            <person name="Franceschini L.M."/>
            <person name="Leite T.F."/>
            <person name="Margarido G.R.A."/>
            <person name="Almeida C.A."/>
            <person name="Ferrarezi J.A."/>
            <person name="Labate C.A."/>
        </authorList>
    </citation>
    <scope>NUCLEOTIDE SEQUENCE</scope>
    <source>
        <strain evidence="2">MF-1</strain>
    </source>
</reference>
<keyword evidence="3" id="KW-1185">Reference proteome</keyword>
<evidence type="ECO:0000313" key="3">
    <source>
        <dbReference type="Proteomes" id="UP000765509"/>
    </source>
</evidence>
<organism evidence="2 3">
    <name type="scientific">Austropuccinia psidii MF-1</name>
    <dbReference type="NCBI Taxonomy" id="1389203"/>
    <lineage>
        <taxon>Eukaryota</taxon>
        <taxon>Fungi</taxon>
        <taxon>Dikarya</taxon>
        <taxon>Basidiomycota</taxon>
        <taxon>Pucciniomycotina</taxon>
        <taxon>Pucciniomycetes</taxon>
        <taxon>Pucciniales</taxon>
        <taxon>Sphaerophragmiaceae</taxon>
        <taxon>Austropuccinia</taxon>
    </lineage>
</organism>
<protein>
    <submittedName>
        <fullName evidence="2">Uncharacterized protein</fullName>
    </submittedName>
</protein>
<sequence>MAKRTPGPQISQDEPWTPPSTHGLWKTPGATSLGPARLSLNSGEDLSFIHGPCTKGYRRIWYNIPLCTIFAQQYNGDAFKTKICHFNSIPKSITHFEGRLFSHSVLQSLKATRRPFKDPNHLALQILGCYFI</sequence>
<proteinExistence type="predicted"/>
<accession>A0A9Q3BEW3</accession>
<dbReference type="AlphaFoldDB" id="A0A9Q3BEW3"/>